<proteinExistence type="predicted"/>
<keyword evidence="2" id="KW-0677">Repeat</keyword>
<evidence type="ECO:0000256" key="2">
    <source>
        <dbReference type="ARBA" id="ARBA00022737"/>
    </source>
</evidence>
<dbReference type="Pfam" id="PF00096">
    <property type="entry name" value="zf-C2H2"/>
    <property type="match status" value="1"/>
</dbReference>
<name>A0AAV2GYP3_LYMST</name>
<dbReference type="SUPFAM" id="SSF57667">
    <property type="entry name" value="beta-beta-alpha zinc fingers"/>
    <property type="match status" value="2"/>
</dbReference>
<feature type="domain" description="C2H2-type" evidence="6">
    <location>
        <begin position="117"/>
        <end position="146"/>
    </location>
</feature>
<evidence type="ECO:0000256" key="4">
    <source>
        <dbReference type="ARBA" id="ARBA00022833"/>
    </source>
</evidence>
<keyword evidence="8" id="KW-1185">Reference proteome</keyword>
<organism evidence="7 8">
    <name type="scientific">Lymnaea stagnalis</name>
    <name type="common">Great pond snail</name>
    <name type="synonym">Helix stagnalis</name>
    <dbReference type="NCBI Taxonomy" id="6523"/>
    <lineage>
        <taxon>Eukaryota</taxon>
        <taxon>Metazoa</taxon>
        <taxon>Spiralia</taxon>
        <taxon>Lophotrochozoa</taxon>
        <taxon>Mollusca</taxon>
        <taxon>Gastropoda</taxon>
        <taxon>Heterobranchia</taxon>
        <taxon>Euthyneura</taxon>
        <taxon>Panpulmonata</taxon>
        <taxon>Hygrophila</taxon>
        <taxon>Lymnaeoidea</taxon>
        <taxon>Lymnaeidae</taxon>
        <taxon>Lymnaea</taxon>
    </lineage>
</organism>
<dbReference type="InterPro" id="IPR036236">
    <property type="entry name" value="Znf_C2H2_sf"/>
</dbReference>
<dbReference type="EMBL" id="CAXITT010000006">
    <property type="protein sequence ID" value="CAL1526478.1"/>
    <property type="molecule type" value="Genomic_DNA"/>
</dbReference>
<reference evidence="7 8" key="1">
    <citation type="submission" date="2024-04" db="EMBL/GenBank/DDBJ databases">
        <authorList>
            <consortium name="Genoscope - CEA"/>
            <person name="William W."/>
        </authorList>
    </citation>
    <scope>NUCLEOTIDE SEQUENCE [LARGE SCALE GENOMIC DNA]</scope>
</reference>
<dbReference type="PANTHER" id="PTHR24379:SF121">
    <property type="entry name" value="C2H2-TYPE DOMAIN-CONTAINING PROTEIN"/>
    <property type="match status" value="1"/>
</dbReference>
<protein>
    <recommendedName>
        <fullName evidence="6">C2H2-type domain-containing protein</fullName>
    </recommendedName>
</protein>
<dbReference type="SMART" id="SM00355">
    <property type="entry name" value="ZnF_C2H2"/>
    <property type="match status" value="4"/>
</dbReference>
<sequence>MNATPATGTVIEEVNDSDPVKIELDAIVESVQPLKCSKCFEKFTDAGVYNNHINNHPTFMCKECGQVFHRRFNLTRHFRSEHLGREYLKCRHCGYQANICAELRRHTTTEHNDPKPFYCTYEGCTFRQTKYSAVVCHMRIHTNEREYTCDKCGQTFVAP</sequence>
<dbReference type="Proteomes" id="UP001497497">
    <property type="component" value="Unassembled WGS sequence"/>
</dbReference>
<evidence type="ECO:0000256" key="5">
    <source>
        <dbReference type="PROSITE-ProRule" id="PRU00042"/>
    </source>
</evidence>
<gene>
    <name evidence="7" type="ORF">GSLYS_00000655001</name>
</gene>
<keyword evidence="4" id="KW-0862">Zinc</keyword>
<evidence type="ECO:0000256" key="3">
    <source>
        <dbReference type="ARBA" id="ARBA00022771"/>
    </source>
</evidence>
<dbReference type="InterPro" id="IPR013087">
    <property type="entry name" value="Znf_C2H2_type"/>
</dbReference>
<accession>A0AAV2GYP3</accession>
<evidence type="ECO:0000256" key="1">
    <source>
        <dbReference type="ARBA" id="ARBA00022723"/>
    </source>
</evidence>
<feature type="domain" description="C2H2-type" evidence="6">
    <location>
        <begin position="59"/>
        <end position="87"/>
    </location>
</feature>
<feature type="domain" description="C2H2-type" evidence="6">
    <location>
        <begin position="88"/>
        <end position="116"/>
    </location>
</feature>
<evidence type="ECO:0000259" key="6">
    <source>
        <dbReference type="PROSITE" id="PS50157"/>
    </source>
</evidence>
<dbReference type="PROSITE" id="PS00028">
    <property type="entry name" value="ZINC_FINGER_C2H2_1"/>
    <property type="match status" value="1"/>
</dbReference>
<keyword evidence="3 5" id="KW-0863">Zinc-finger</keyword>
<dbReference type="AlphaFoldDB" id="A0AAV2GYP3"/>
<dbReference type="GO" id="GO:0008270">
    <property type="term" value="F:zinc ion binding"/>
    <property type="evidence" value="ECO:0007669"/>
    <property type="project" value="UniProtKB-KW"/>
</dbReference>
<keyword evidence="1" id="KW-0479">Metal-binding</keyword>
<dbReference type="PANTHER" id="PTHR24379">
    <property type="entry name" value="KRAB AND ZINC FINGER DOMAIN-CONTAINING"/>
    <property type="match status" value="1"/>
</dbReference>
<comment type="caution">
    <text evidence="7">The sequence shown here is derived from an EMBL/GenBank/DDBJ whole genome shotgun (WGS) entry which is preliminary data.</text>
</comment>
<feature type="non-terminal residue" evidence="7">
    <location>
        <position position="159"/>
    </location>
</feature>
<dbReference type="PROSITE" id="PS50157">
    <property type="entry name" value="ZINC_FINGER_C2H2_2"/>
    <property type="match status" value="3"/>
</dbReference>
<evidence type="ECO:0000313" key="7">
    <source>
        <dbReference type="EMBL" id="CAL1526478.1"/>
    </source>
</evidence>
<dbReference type="Gene3D" id="3.30.160.60">
    <property type="entry name" value="Classic Zinc Finger"/>
    <property type="match status" value="2"/>
</dbReference>
<evidence type="ECO:0000313" key="8">
    <source>
        <dbReference type="Proteomes" id="UP001497497"/>
    </source>
</evidence>